<dbReference type="Proteomes" id="UP000185622">
    <property type="component" value="Chromosome"/>
</dbReference>
<dbReference type="InterPro" id="IPR000792">
    <property type="entry name" value="Tscrpt_reg_LuxR_C"/>
</dbReference>
<dbReference type="Gene3D" id="3.40.50.2300">
    <property type="match status" value="1"/>
</dbReference>
<dbReference type="CDD" id="cd06170">
    <property type="entry name" value="LuxR_C_like"/>
    <property type="match status" value="1"/>
</dbReference>
<dbReference type="EMBL" id="CP019437">
    <property type="protein sequence ID" value="AQS48598.1"/>
    <property type="molecule type" value="Genomic_DNA"/>
</dbReference>
<dbReference type="InterPro" id="IPR036388">
    <property type="entry name" value="WH-like_DNA-bd_sf"/>
</dbReference>
<evidence type="ECO:0000259" key="6">
    <source>
        <dbReference type="PROSITE" id="PS50110"/>
    </source>
</evidence>
<evidence type="ECO:0000256" key="2">
    <source>
        <dbReference type="ARBA" id="ARBA00023125"/>
    </source>
</evidence>
<evidence type="ECO:0000256" key="1">
    <source>
        <dbReference type="ARBA" id="ARBA00023015"/>
    </source>
</evidence>
<protein>
    <recommendedName>
        <fullName evidence="9">DNA-binding response regulator</fullName>
    </recommendedName>
</protein>
<sequence>MADQSPIFASAVLDLAASTFDDTGTHGDALSATDIERLRDPDWDVLLIDPQFTPNLEELVPQMLAACPSLALIAVASQPTKELVSFCMRIGFSSVVAKSISGPALMRVIRVTLAGGSLVDRGLSRSAEGEMPGPTEGKALTEREEYVLRLWAKGYSNSDIADQIGLSRKTVDSHRARGMNKLGLADRPALIRMASARGWLV</sequence>
<evidence type="ECO:0000256" key="3">
    <source>
        <dbReference type="ARBA" id="ARBA00023163"/>
    </source>
</evidence>
<dbReference type="SUPFAM" id="SSF46894">
    <property type="entry name" value="C-terminal effector domain of the bipartite response regulators"/>
    <property type="match status" value="1"/>
</dbReference>
<reference evidence="7 8" key="1">
    <citation type="submission" date="2017-01" db="EMBL/GenBank/DDBJ databases">
        <title>The complete genome sequence of a sulfur-oxidizing marine bacterium Thioclava sp. 25B10_4T.</title>
        <authorList>
            <person name="Liu Y."/>
            <person name="Lai Q."/>
            <person name="Shao Z."/>
        </authorList>
    </citation>
    <scope>NUCLEOTIDE SEQUENCE [LARGE SCALE GENOMIC DNA]</scope>
    <source>
        <strain evidence="7 8">25B10_4</strain>
    </source>
</reference>
<keyword evidence="2" id="KW-0238">DNA-binding</keyword>
<dbReference type="PANTHER" id="PTHR44688:SF16">
    <property type="entry name" value="DNA-BINDING TRANSCRIPTIONAL ACTIVATOR DEVR_DOSR"/>
    <property type="match status" value="1"/>
</dbReference>
<dbReference type="PROSITE" id="PS50110">
    <property type="entry name" value="RESPONSE_REGULATORY"/>
    <property type="match status" value="1"/>
</dbReference>
<evidence type="ECO:0000313" key="8">
    <source>
        <dbReference type="Proteomes" id="UP000185622"/>
    </source>
</evidence>
<dbReference type="SUPFAM" id="SSF52172">
    <property type="entry name" value="CheY-like"/>
    <property type="match status" value="1"/>
</dbReference>
<name>A0ABN4XGQ1_9RHOB</name>
<evidence type="ECO:0000259" key="5">
    <source>
        <dbReference type="PROSITE" id="PS50043"/>
    </source>
</evidence>
<dbReference type="InterPro" id="IPR011006">
    <property type="entry name" value="CheY-like_superfamily"/>
</dbReference>
<proteinExistence type="predicted"/>
<dbReference type="InterPro" id="IPR016032">
    <property type="entry name" value="Sig_transdc_resp-reg_C-effctor"/>
</dbReference>
<keyword evidence="1" id="KW-0805">Transcription regulation</keyword>
<organism evidence="7 8">
    <name type="scientific">Thioclava nitratireducens</name>
    <dbReference type="NCBI Taxonomy" id="1915078"/>
    <lineage>
        <taxon>Bacteria</taxon>
        <taxon>Pseudomonadati</taxon>
        <taxon>Pseudomonadota</taxon>
        <taxon>Alphaproteobacteria</taxon>
        <taxon>Rhodobacterales</taxon>
        <taxon>Paracoccaceae</taxon>
        <taxon>Thioclava</taxon>
    </lineage>
</organism>
<dbReference type="PRINTS" id="PR00038">
    <property type="entry name" value="HTHLUXR"/>
</dbReference>
<evidence type="ECO:0000313" key="7">
    <source>
        <dbReference type="EMBL" id="AQS48598.1"/>
    </source>
</evidence>
<feature type="domain" description="HTH luxR-type" evidence="5">
    <location>
        <begin position="133"/>
        <end position="198"/>
    </location>
</feature>
<keyword evidence="8" id="KW-1185">Reference proteome</keyword>
<feature type="modified residue" description="4-aspartylphosphate" evidence="4">
    <location>
        <position position="49"/>
    </location>
</feature>
<evidence type="ECO:0008006" key="9">
    <source>
        <dbReference type="Google" id="ProtNLM"/>
    </source>
</evidence>
<gene>
    <name evidence="7" type="ORF">BMG03_12930</name>
</gene>
<evidence type="ECO:0000256" key="4">
    <source>
        <dbReference type="PROSITE-ProRule" id="PRU00169"/>
    </source>
</evidence>
<dbReference type="Gene3D" id="1.10.10.10">
    <property type="entry name" value="Winged helix-like DNA-binding domain superfamily/Winged helix DNA-binding domain"/>
    <property type="match status" value="1"/>
</dbReference>
<dbReference type="RefSeq" id="WP_281142206.1">
    <property type="nucleotide sequence ID" value="NZ_CP123974.1"/>
</dbReference>
<dbReference type="PROSITE" id="PS50043">
    <property type="entry name" value="HTH_LUXR_2"/>
    <property type="match status" value="1"/>
</dbReference>
<accession>A0ABN4XGQ1</accession>
<keyword evidence="4" id="KW-0597">Phosphoprotein</keyword>
<dbReference type="SMART" id="SM00421">
    <property type="entry name" value="HTH_LUXR"/>
    <property type="match status" value="1"/>
</dbReference>
<dbReference type="InterPro" id="IPR001789">
    <property type="entry name" value="Sig_transdc_resp-reg_receiver"/>
</dbReference>
<dbReference type="Pfam" id="PF00196">
    <property type="entry name" value="GerE"/>
    <property type="match status" value="1"/>
</dbReference>
<dbReference type="PANTHER" id="PTHR44688">
    <property type="entry name" value="DNA-BINDING TRANSCRIPTIONAL ACTIVATOR DEVR_DOSR"/>
    <property type="match status" value="1"/>
</dbReference>
<keyword evidence="3" id="KW-0804">Transcription</keyword>
<feature type="domain" description="Response regulatory" evidence="6">
    <location>
        <begin position="1"/>
        <end position="113"/>
    </location>
</feature>